<dbReference type="RefSeq" id="WP_254162757.1">
    <property type="nucleotide sequence ID" value="NZ_JAHESF010000007.1"/>
</dbReference>
<evidence type="ECO:0000313" key="6">
    <source>
        <dbReference type="Proteomes" id="UP001319200"/>
    </source>
</evidence>
<evidence type="ECO:0000256" key="1">
    <source>
        <dbReference type="ARBA" id="ARBA00023015"/>
    </source>
</evidence>
<evidence type="ECO:0000259" key="4">
    <source>
        <dbReference type="PROSITE" id="PS01124"/>
    </source>
</evidence>
<dbReference type="InterPro" id="IPR018060">
    <property type="entry name" value="HTH_AraC"/>
</dbReference>
<dbReference type="EMBL" id="JAHESF010000007">
    <property type="protein sequence ID" value="MBT1697060.1"/>
    <property type="molecule type" value="Genomic_DNA"/>
</dbReference>
<sequence>MTEKVLHQPFEIEFGSFDDFPEKMIRSNFFTLVFVREGTGAQFLNGHKFNYRSGNLFLITPQDQYGFQILNESKFFILRFNASFVTRPDDNDWIDRMTFILNNASHRPGCILKNKVDKPVMASLIAMVMDELSHGQIYHSTIVLQLVNAIVAVVARNIALKLPKNMKENTGEPILDILEYIQKNIYNAKKLRTAAISKALSMSSGYIGRYFKKQTGETLQQYILSYKLRIVEMRLTNTDMRINEIVDDLGFTDESHLNRLFKKYKGIAPREFRKQLANA</sequence>
<dbReference type="InterPro" id="IPR003313">
    <property type="entry name" value="AraC-bd"/>
</dbReference>
<dbReference type="Proteomes" id="UP001319200">
    <property type="component" value="Unassembled WGS sequence"/>
</dbReference>
<dbReference type="InterPro" id="IPR009057">
    <property type="entry name" value="Homeodomain-like_sf"/>
</dbReference>
<dbReference type="Gene3D" id="1.10.10.60">
    <property type="entry name" value="Homeodomain-like"/>
    <property type="match status" value="2"/>
</dbReference>
<evidence type="ECO:0000313" key="5">
    <source>
        <dbReference type="EMBL" id="MBT1697060.1"/>
    </source>
</evidence>
<accession>A0AAP2GNN1</accession>
<comment type="caution">
    <text evidence="5">The sequence shown here is derived from an EMBL/GenBank/DDBJ whole genome shotgun (WGS) entry which is preliminary data.</text>
</comment>
<dbReference type="AlphaFoldDB" id="A0AAP2GNN1"/>
<evidence type="ECO:0000256" key="3">
    <source>
        <dbReference type="ARBA" id="ARBA00023163"/>
    </source>
</evidence>
<dbReference type="GO" id="GO:0003700">
    <property type="term" value="F:DNA-binding transcription factor activity"/>
    <property type="evidence" value="ECO:0007669"/>
    <property type="project" value="InterPro"/>
</dbReference>
<proteinExistence type="predicted"/>
<dbReference type="SUPFAM" id="SSF51215">
    <property type="entry name" value="Regulatory protein AraC"/>
    <property type="match status" value="1"/>
</dbReference>
<dbReference type="Pfam" id="PF12833">
    <property type="entry name" value="HTH_18"/>
    <property type="match status" value="1"/>
</dbReference>
<keyword evidence="2" id="KW-0238">DNA-binding</keyword>
<feature type="domain" description="HTH araC/xylS-type" evidence="4">
    <location>
        <begin position="175"/>
        <end position="275"/>
    </location>
</feature>
<gene>
    <name evidence="5" type="ORF">KK083_09255</name>
</gene>
<organism evidence="5 6">
    <name type="scientific">Chryseosolibacter histidini</name>
    <dbReference type="NCBI Taxonomy" id="2782349"/>
    <lineage>
        <taxon>Bacteria</taxon>
        <taxon>Pseudomonadati</taxon>
        <taxon>Bacteroidota</taxon>
        <taxon>Cytophagia</taxon>
        <taxon>Cytophagales</taxon>
        <taxon>Chryseotaleaceae</taxon>
        <taxon>Chryseosolibacter</taxon>
    </lineage>
</organism>
<name>A0AAP2GNN1_9BACT</name>
<dbReference type="SUPFAM" id="SSF46689">
    <property type="entry name" value="Homeodomain-like"/>
    <property type="match status" value="1"/>
</dbReference>
<keyword evidence="1" id="KW-0805">Transcription regulation</keyword>
<dbReference type="PANTHER" id="PTHR43280">
    <property type="entry name" value="ARAC-FAMILY TRANSCRIPTIONAL REGULATOR"/>
    <property type="match status" value="1"/>
</dbReference>
<keyword evidence="6" id="KW-1185">Reference proteome</keyword>
<reference evidence="5 6" key="1">
    <citation type="submission" date="2021-05" db="EMBL/GenBank/DDBJ databases">
        <title>A Polyphasic approach of four new species of the genus Ohtaekwangia: Ohtaekwangia histidinii sp. nov., Ohtaekwangia cretensis sp. nov., Ohtaekwangia indiensis sp. nov., Ohtaekwangia reichenbachii sp. nov. from diverse environment.</title>
        <authorList>
            <person name="Octaviana S."/>
        </authorList>
    </citation>
    <scope>NUCLEOTIDE SEQUENCE [LARGE SCALE GENOMIC DNA]</scope>
    <source>
        <strain evidence="5 6">PWU4</strain>
    </source>
</reference>
<evidence type="ECO:0000256" key="2">
    <source>
        <dbReference type="ARBA" id="ARBA00023125"/>
    </source>
</evidence>
<keyword evidence="3" id="KW-0804">Transcription</keyword>
<dbReference type="SMART" id="SM00342">
    <property type="entry name" value="HTH_ARAC"/>
    <property type="match status" value="1"/>
</dbReference>
<dbReference type="GO" id="GO:0043565">
    <property type="term" value="F:sequence-specific DNA binding"/>
    <property type="evidence" value="ECO:0007669"/>
    <property type="project" value="InterPro"/>
</dbReference>
<dbReference type="InterPro" id="IPR037923">
    <property type="entry name" value="HTH-like"/>
</dbReference>
<dbReference type="PANTHER" id="PTHR43280:SF28">
    <property type="entry name" value="HTH-TYPE TRANSCRIPTIONAL ACTIVATOR RHAS"/>
    <property type="match status" value="1"/>
</dbReference>
<dbReference type="Pfam" id="PF02311">
    <property type="entry name" value="AraC_binding"/>
    <property type="match status" value="1"/>
</dbReference>
<dbReference type="PROSITE" id="PS01124">
    <property type="entry name" value="HTH_ARAC_FAMILY_2"/>
    <property type="match status" value="1"/>
</dbReference>
<protein>
    <submittedName>
        <fullName evidence="5">AraC family transcriptional regulator</fullName>
    </submittedName>
</protein>